<dbReference type="InterPro" id="IPR007804">
    <property type="entry name" value="GvpG"/>
</dbReference>
<gene>
    <name evidence="1" type="ORF">JGB26_14465</name>
</gene>
<keyword evidence="2" id="KW-1185">Reference proteome</keyword>
<comment type="caution">
    <text evidence="1">The sequence shown here is derived from an EMBL/GenBank/DDBJ whole genome shotgun (WGS) entry which is preliminary data.</text>
</comment>
<evidence type="ECO:0000313" key="1">
    <source>
        <dbReference type="EMBL" id="MBJ3808301.1"/>
    </source>
</evidence>
<accession>A0ABS0X524</accession>
<proteinExistence type="predicted"/>
<dbReference type="RefSeq" id="WP_190115754.1">
    <property type="nucleotide sequence ID" value="NZ_BMVR01000004.1"/>
</dbReference>
<dbReference type="EMBL" id="JAEKOZ010000007">
    <property type="protein sequence ID" value="MBJ3808301.1"/>
    <property type="molecule type" value="Genomic_DNA"/>
</dbReference>
<dbReference type="Pfam" id="PF05120">
    <property type="entry name" value="GvpG"/>
    <property type="match status" value="1"/>
</dbReference>
<name>A0ABS0X524_9ACTN</name>
<dbReference type="Proteomes" id="UP000634780">
    <property type="component" value="Unassembled WGS sequence"/>
</dbReference>
<reference evidence="1 2" key="1">
    <citation type="submission" date="2020-12" db="EMBL/GenBank/DDBJ databases">
        <title>Streptomyces typhae sp. nov., a novel endophytic actinomycete isolated from the root of cattail pollen (Typha angustifolia L.).</title>
        <authorList>
            <person name="Peng C."/>
            <person name="Liu C."/>
        </authorList>
    </citation>
    <scope>NUCLEOTIDE SEQUENCE [LARGE SCALE GENOMIC DNA]</scope>
    <source>
        <strain evidence="1 2">JCM 4753</strain>
    </source>
</reference>
<sequence>MGLIGELLALPLAPARGTLWVLRQVAAEAERQYYDPSAITQELALLTERLDAGEIDGAEFDRREDELLARLGHGPVGDVTRTDGTIADAAGTAGTAGTVRTGNS</sequence>
<organism evidence="1 2">
    <name type="scientific">Streptomyces flavofungini</name>
    <dbReference type="NCBI Taxonomy" id="68200"/>
    <lineage>
        <taxon>Bacteria</taxon>
        <taxon>Bacillati</taxon>
        <taxon>Actinomycetota</taxon>
        <taxon>Actinomycetes</taxon>
        <taxon>Kitasatosporales</taxon>
        <taxon>Streptomycetaceae</taxon>
        <taxon>Streptomyces</taxon>
    </lineage>
</organism>
<protein>
    <submittedName>
        <fullName evidence="1">Gas vesicle protein GvpG</fullName>
    </submittedName>
</protein>
<evidence type="ECO:0000313" key="2">
    <source>
        <dbReference type="Proteomes" id="UP000634780"/>
    </source>
</evidence>